<dbReference type="RefSeq" id="WP_084856521.1">
    <property type="nucleotide sequence ID" value="NZ_JAOTEI010000093.1"/>
</dbReference>
<evidence type="ECO:0000256" key="4">
    <source>
        <dbReference type="ARBA" id="ARBA00022475"/>
    </source>
</evidence>
<dbReference type="InterPro" id="IPR000515">
    <property type="entry name" value="MetI-like"/>
</dbReference>
<reference evidence="13 14" key="1">
    <citation type="submission" date="2017-04" db="EMBL/GenBank/DDBJ databases">
        <title>Presence of VIM-2 positive Pseudomonas species in chickens and their surrounding environment.</title>
        <authorList>
            <person name="Zhang R."/>
        </authorList>
    </citation>
    <scope>NUCLEOTIDE SEQUENCE [LARGE SCALE GENOMIC DNA]</scope>
    <source>
        <strain evidence="13 14">DZ-C18</strain>
    </source>
</reference>
<evidence type="ECO:0000256" key="6">
    <source>
        <dbReference type="ARBA" id="ARBA00022692"/>
    </source>
</evidence>
<feature type="transmembrane region" description="Helical" evidence="11">
    <location>
        <begin position="237"/>
        <end position="258"/>
    </location>
</feature>
<evidence type="ECO:0000313" key="13">
    <source>
        <dbReference type="EMBL" id="ORL64448.1"/>
    </source>
</evidence>
<dbReference type="PROSITE" id="PS50928">
    <property type="entry name" value="ABC_TM1"/>
    <property type="match status" value="1"/>
</dbReference>
<name>A0A1X0ZXP4_PSEPU</name>
<dbReference type="GO" id="GO:0005886">
    <property type="term" value="C:plasma membrane"/>
    <property type="evidence" value="ECO:0007669"/>
    <property type="project" value="UniProtKB-SubCell"/>
</dbReference>
<comment type="subcellular location">
    <subcellularLocation>
        <location evidence="1">Cell inner membrane</location>
        <topology evidence="1">Multi-pass membrane protein</topology>
    </subcellularLocation>
    <subcellularLocation>
        <location evidence="11">Cell membrane</location>
        <topology evidence="11">Multi-pass membrane protein</topology>
    </subcellularLocation>
</comment>
<keyword evidence="8 11" id="KW-0472">Membrane</keyword>
<dbReference type="OrthoDB" id="9782004at2"/>
<evidence type="ECO:0000256" key="11">
    <source>
        <dbReference type="RuleBase" id="RU363032"/>
    </source>
</evidence>
<dbReference type="Proteomes" id="UP000193675">
    <property type="component" value="Unassembled WGS sequence"/>
</dbReference>
<dbReference type="FunFam" id="1.10.3720.10:FF:000040">
    <property type="entry name" value="Putrescine ABC transporter, permease protein PotI"/>
    <property type="match status" value="1"/>
</dbReference>
<accession>A0A1X0ZXP4</accession>
<dbReference type="PANTHER" id="PTHR43848:SF2">
    <property type="entry name" value="PUTRESCINE TRANSPORT SYSTEM PERMEASE PROTEIN POTI"/>
    <property type="match status" value="1"/>
</dbReference>
<dbReference type="Gene3D" id="1.10.3720.10">
    <property type="entry name" value="MetI-like"/>
    <property type="match status" value="1"/>
</dbReference>
<protein>
    <recommendedName>
        <fullName evidence="10">Putrescine transport system permease protein PotI</fullName>
    </recommendedName>
</protein>
<dbReference type="InterPro" id="IPR035906">
    <property type="entry name" value="MetI-like_sf"/>
</dbReference>
<dbReference type="GO" id="GO:0055085">
    <property type="term" value="P:transmembrane transport"/>
    <property type="evidence" value="ECO:0007669"/>
    <property type="project" value="InterPro"/>
</dbReference>
<dbReference type="Pfam" id="PF00528">
    <property type="entry name" value="BPD_transp_1"/>
    <property type="match status" value="1"/>
</dbReference>
<evidence type="ECO:0000256" key="8">
    <source>
        <dbReference type="ARBA" id="ARBA00023136"/>
    </source>
</evidence>
<gene>
    <name evidence="13" type="ORF">B7H17_12700</name>
</gene>
<dbReference type="AlphaFoldDB" id="A0A1X0ZXP4"/>
<comment type="similarity">
    <text evidence="2">Belongs to the binding-protein-dependent transport system permease family. CysTW subfamily.</text>
</comment>
<feature type="transmembrane region" description="Helical" evidence="11">
    <location>
        <begin position="179"/>
        <end position="202"/>
    </location>
</feature>
<proteinExistence type="inferred from homology"/>
<feature type="transmembrane region" description="Helical" evidence="11">
    <location>
        <begin position="97"/>
        <end position="124"/>
    </location>
</feature>
<organism evidence="13 14">
    <name type="scientific">Pseudomonas putida</name>
    <name type="common">Arthrobacter siderocapsulatus</name>
    <dbReference type="NCBI Taxonomy" id="303"/>
    <lineage>
        <taxon>Bacteria</taxon>
        <taxon>Pseudomonadati</taxon>
        <taxon>Pseudomonadota</taxon>
        <taxon>Gammaproteobacteria</taxon>
        <taxon>Pseudomonadales</taxon>
        <taxon>Pseudomonadaceae</taxon>
        <taxon>Pseudomonas</taxon>
    </lineage>
</organism>
<feature type="transmembrane region" description="Helical" evidence="11">
    <location>
        <begin position="136"/>
        <end position="158"/>
    </location>
</feature>
<comment type="subunit">
    <text evidence="9">The complex is composed of two ATP-binding proteins (PotG), two transmembrane proteins (PotH and PotI) and a solute-binding protein (PotF).</text>
</comment>
<dbReference type="InterPro" id="IPR051789">
    <property type="entry name" value="Bact_Polyamine_Transport"/>
</dbReference>
<evidence type="ECO:0000256" key="3">
    <source>
        <dbReference type="ARBA" id="ARBA00022448"/>
    </source>
</evidence>
<evidence type="ECO:0000256" key="2">
    <source>
        <dbReference type="ARBA" id="ARBA00007069"/>
    </source>
</evidence>
<keyword evidence="5" id="KW-0997">Cell inner membrane</keyword>
<keyword evidence="7 11" id="KW-1133">Transmembrane helix</keyword>
<sequence length="297" mass="32364">MKRFSFSKLMLVLGLLFIYLPMLILVIYSFNASKLVTVWGGWSVKWYVGLLDNTQLMGSVMRSLEIACYTAVAAVALGTLAAFVLTRVTRFKGRTLFGGLVTAPLVMPEVITGLSLLLLFVAMAQMIGWPQERGIVTIWIAHTTFCAAYVAVVVSARLRELDLSIEEAAMDLGAKPWKVFFLITIPMIAPSLAAGGMMSFALSLDDLVLASFVSGPGSTTLPMEVFSAVRLGVKPEINAVASLILLSVSLMTFLIWYFSRRAEERRRRAIQQAIEEGAAANVQSSQVQRPTQVAASA</sequence>
<evidence type="ECO:0000256" key="7">
    <source>
        <dbReference type="ARBA" id="ARBA00022989"/>
    </source>
</evidence>
<dbReference type="CDD" id="cd06261">
    <property type="entry name" value="TM_PBP2"/>
    <property type="match status" value="1"/>
</dbReference>
<comment type="caution">
    <text evidence="13">The sequence shown here is derived from an EMBL/GenBank/DDBJ whole genome shotgun (WGS) entry which is preliminary data.</text>
</comment>
<evidence type="ECO:0000256" key="1">
    <source>
        <dbReference type="ARBA" id="ARBA00004429"/>
    </source>
</evidence>
<keyword evidence="3 11" id="KW-0813">Transport</keyword>
<evidence type="ECO:0000256" key="9">
    <source>
        <dbReference type="ARBA" id="ARBA00063483"/>
    </source>
</evidence>
<feature type="domain" description="ABC transmembrane type-1" evidence="12">
    <location>
        <begin position="60"/>
        <end position="256"/>
    </location>
</feature>
<keyword evidence="4" id="KW-1003">Cell membrane</keyword>
<feature type="transmembrane region" description="Helical" evidence="11">
    <location>
        <begin position="66"/>
        <end position="85"/>
    </location>
</feature>
<evidence type="ECO:0000313" key="14">
    <source>
        <dbReference type="Proteomes" id="UP000193675"/>
    </source>
</evidence>
<dbReference type="PANTHER" id="PTHR43848">
    <property type="entry name" value="PUTRESCINE TRANSPORT SYSTEM PERMEASE PROTEIN POTI"/>
    <property type="match status" value="1"/>
</dbReference>
<keyword evidence="6 11" id="KW-0812">Transmembrane</keyword>
<dbReference type="SUPFAM" id="SSF161098">
    <property type="entry name" value="MetI-like"/>
    <property type="match status" value="1"/>
</dbReference>
<evidence type="ECO:0000256" key="5">
    <source>
        <dbReference type="ARBA" id="ARBA00022519"/>
    </source>
</evidence>
<evidence type="ECO:0000259" key="12">
    <source>
        <dbReference type="PROSITE" id="PS50928"/>
    </source>
</evidence>
<feature type="transmembrane region" description="Helical" evidence="11">
    <location>
        <begin position="9"/>
        <end position="30"/>
    </location>
</feature>
<dbReference type="EMBL" id="NBWC01000014">
    <property type="protein sequence ID" value="ORL64448.1"/>
    <property type="molecule type" value="Genomic_DNA"/>
</dbReference>
<evidence type="ECO:0000256" key="10">
    <source>
        <dbReference type="ARBA" id="ARBA00073515"/>
    </source>
</evidence>